<dbReference type="Proteomes" id="UP000563426">
    <property type="component" value="Unassembled WGS sequence"/>
</dbReference>
<name>A0A7Y4KGZ4_9BACT</name>
<proteinExistence type="predicted"/>
<dbReference type="RefSeq" id="WP_171433308.1">
    <property type="nucleotide sequence ID" value="NZ_JABFJV010000019.1"/>
</dbReference>
<keyword evidence="3" id="KW-1185">Reference proteome</keyword>
<dbReference type="InterPro" id="IPR018910">
    <property type="entry name" value="LpqB_C"/>
</dbReference>
<sequence length="606" mass="65558">MTALPPALRPWATQLALFPEDLAQYLGPHVARLSAALGTLRPRGEAEGGEPQGYDGLSRRGNFERLLVSEWLWALEAPEELVRRAAFGELSFLKPAFRQPQGARRTVVLLDVGPDQLGLPRIAHLALLVVLARRAEAVGAAFTWGALQTDPARATHTGLSGTSLLAWLEARSPTPASAQHLTTWREALDLSRAPEDVWLVGSSRLGRLEGAEGMSRVEVCEPMEPGAHRLTVDVRPSARVPRSVVLELPPPDDCLRLLRNPFSSDRAPSAWPPRTADRRIVKFFFSGEGRRVLLFSANGGVEAMAVPHSPRATLPKPRRVQVPSGQRVVAAGWRSKGGLLVLARHLGAYVMHGQVHTPKGFRKARYHMTDDLGRPDIVGSALPLSLLSWVDPQGQEHLWLKDGKDRLFSLAPPTSVGTSALVVEEEQVSAMAEVNSRPVCVLRPQGGGAGQAVISRLKVLGEEPARKVPLNARQGEAYFGYSPSGAHPDAGLLAVRDKALDWRLFLDTGVSVLLVPEGFRVVGVVQPPAAAPSPPGLLALAPDQRTFHFFSRESSRVLAVASGPVEQAAASHGQPVFGWLTQAGEFVLWDLMEQAVLYRSVPEATP</sequence>
<dbReference type="AlphaFoldDB" id="A0A7Y4KGZ4"/>
<evidence type="ECO:0000259" key="1">
    <source>
        <dbReference type="Pfam" id="PF10647"/>
    </source>
</evidence>
<organism evidence="2 3">
    <name type="scientific">Corallococcus exercitus</name>
    <dbReference type="NCBI Taxonomy" id="2316736"/>
    <lineage>
        <taxon>Bacteria</taxon>
        <taxon>Pseudomonadati</taxon>
        <taxon>Myxococcota</taxon>
        <taxon>Myxococcia</taxon>
        <taxon>Myxococcales</taxon>
        <taxon>Cystobacterineae</taxon>
        <taxon>Myxococcaceae</taxon>
        <taxon>Corallococcus</taxon>
    </lineage>
</organism>
<evidence type="ECO:0000313" key="2">
    <source>
        <dbReference type="EMBL" id="NOK32714.1"/>
    </source>
</evidence>
<accession>A0A7Y4KGZ4</accession>
<reference evidence="2 3" key="1">
    <citation type="submission" date="2020-05" db="EMBL/GenBank/DDBJ databases">
        <authorList>
            <person name="Whitworth D."/>
        </authorList>
    </citation>
    <scope>NUCLEOTIDE SEQUENCE [LARGE SCALE GENOMIC DNA]</scope>
    <source>
        <strain evidence="2 3">AB043B</strain>
    </source>
</reference>
<dbReference type="EMBL" id="JABFJV010000019">
    <property type="protein sequence ID" value="NOK32714.1"/>
    <property type="molecule type" value="Genomic_DNA"/>
</dbReference>
<evidence type="ECO:0000313" key="3">
    <source>
        <dbReference type="Proteomes" id="UP000563426"/>
    </source>
</evidence>
<feature type="domain" description="Lipoprotein LpqB C-terminal" evidence="1">
    <location>
        <begin position="275"/>
        <end position="352"/>
    </location>
</feature>
<dbReference type="Pfam" id="PF10647">
    <property type="entry name" value="Gmad1"/>
    <property type="match status" value="1"/>
</dbReference>
<comment type="caution">
    <text evidence="2">The sequence shown here is derived from an EMBL/GenBank/DDBJ whole genome shotgun (WGS) entry which is preliminary data.</text>
</comment>
<protein>
    <recommendedName>
        <fullName evidence="1">Lipoprotein LpqB C-terminal domain-containing protein</fullName>
    </recommendedName>
</protein>
<gene>
    <name evidence="2" type="ORF">HMI49_05820</name>
</gene>